<dbReference type="Proteomes" id="UP000799771">
    <property type="component" value="Unassembled WGS sequence"/>
</dbReference>
<keyword evidence="4" id="KW-1185">Reference proteome</keyword>
<feature type="compositionally biased region" description="Polar residues" evidence="1">
    <location>
        <begin position="116"/>
        <end position="134"/>
    </location>
</feature>
<dbReference type="OrthoDB" id="4179406at2759"/>
<evidence type="ECO:0000313" key="4">
    <source>
        <dbReference type="Proteomes" id="UP000799771"/>
    </source>
</evidence>
<gene>
    <name evidence="3" type="ORF">P153DRAFT_343515</name>
</gene>
<feature type="compositionally biased region" description="Low complexity" evidence="1">
    <location>
        <begin position="49"/>
        <end position="65"/>
    </location>
</feature>
<dbReference type="AlphaFoldDB" id="A0A6A6ABJ3"/>
<keyword evidence="2" id="KW-1133">Transmembrane helix</keyword>
<organism evidence="3 4">
    <name type="scientific">Dothidotthia symphoricarpi CBS 119687</name>
    <dbReference type="NCBI Taxonomy" id="1392245"/>
    <lineage>
        <taxon>Eukaryota</taxon>
        <taxon>Fungi</taxon>
        <taxon>Dikarya</taxon>
        <taxon>Ascomycota</taxon>
        <taxon>Pezizomycotina</taxon>
        <taxon>Dothideomycetes</taxon>
        <taxon>Pleosporomycetidae</taxon>
        <taxon>Pleosporales</taxon>
        <taxon>Dothidotthiaceae</taxon>
        <taxon>Dothidotthia</taxon>
    </lineage>
</organism>
<sequence length="582" mass="64507">MSAHSRRLQSSLASSWGDADYSSDGGASIHSASDEASEVDLEDSDKEVLQTATPLAPRTTRTSSTHPDVTPVKKPLSKSSSQYSQGPRTTPRPSKRLAQSTPGLERKEPSFIMPSLDNSISDSFDGSPMRSSQVRNRKSDRPSSRRKAGASPRAPGRQTPLDPPQEQKELGPWYYVDLFYRNIALPLAAYIFDIFAYAMRHFVKPVLGVVLGLGIIYLGFQAASVFLYSTLSSALTPVCLIPGSSYILPFCSNTEHETQRADFEELINVQSRFEDILDASKDTSTLPATIKDSEIAIRDLRTLVRHSRLPSRSQLDLEFANFVLTANEASVDLSRYNSRIGATMDRVIATNTWTMAVLSGISEKEASVGAVSRAFSSMTGVFIAPPPTLQQRIFDQYLLHVSQNKEEITRLIETAQALLQVLQNLDERLDTIYQIATNDDTTITKNQDELLSSLWTKLGGNSASVRANKSHLHLLRDIAGYRRKALKHVSQTLLKLQEIQAQLENLREGVAAPEVLGWRDEVPLTYHLDVIEKAVDRLRVSRGESMRVEGDNYRRMIRGGEDEGGFKELPGRGVPVVTVKAK</sequence>
<feature type="compositionally biased region" description="Acidic residues" evidence="1">
    <location>
        <begin position="35"/>
        <end position="45"/>
    </location>
</feature>
<dbReference type="GeneID" id="54406439"/>
<proteinExistence type="predicted"/>
<feature type="region of interest" description="Disordered" evidence="1">
    <location>
        <begin position="1"/>
        <end position="166"/>
    </location>
</feature>
<accession>A0A6A6ABJ3</accession>
<feature type="compositionally biased region" description="Polar residues" evidence="1">
    <location>
        <begin position="77"/>
        <end position="102"/>
    </location>
</feature>
<evidence type="ECO:0000313" key="3">
    <source>
        <dbReference type="EMBL" id="KAF2128227.1"/>
    </source>
</evidence>
<protein>
    <submittedName>
        <fullName evidence="3">Uncharacterized protein</fullName>
    </submittedName>
</protein>
<reference evidence="3" key="1">
    <citation type="journal article" date="2020" name="Stud. Mycol.">
        <title>101 Dothideomycetes genomes: a test case for predicting lifestyles and emergence of pathogens.</title>
        <authorList>
            <person name="Haridas S."/>
            <person name="Albert R."/>
            <person name="Binder M."/>
            <person name="Bloem J."/>
            <person name="Labutti K."/>
            <person name="Salamov A."/>
            <person name="Andreopoulos B."/>
            <person name="Baker S."/>
            <person name="Barry K."/>
            <person name="Bills G."/>
            <person name="Bluhm B."/>
            <person name="Cannon C."/>
            <person name="Castanera R."/>
            <person name="Culley D."/>
            <person name="Daum C."/>
            <person name="Ezra D."/>
            <person name="Gonzalez J."/>
            <person name="Henrissat B."/>
            <person name="Kuo A."/>
            <person name="Liang C."/>
            <person name="Lipzen A."/>
            <person name="Lutzoni F."/>
            <person name="Magnuson J."/>
            <person name="Mondo S."/>
            <person name="Nolan M."/>
            <person name="Ohm R."/>
            <person name="Pangilinan J."/>
            <person name="Park H.-J."/>
            <person name="Ramirez L."/>
            <person name="Alfaro M."/>
            <person name="Sun H."/>
            <person name="Tritt A."/>
            <person name="Yoshinaga Y."/>
            <person name="Zwiers L.-H."/>
            <person name="Turgeon B."/>
            <person name="Goodwin S."/>
            <person name="Spatafora J."/>
            <person name="Crous P."/>
            <person name="Grigoriev I."/>
        </authorList>
    </citation>
    <scope>NUCLEOTIDE SEQUENCE</scope>
    <source>
        <strain evidence="3">CBS 119687</strain>
    </source>
</reference>
<evidence type="ECO:0000256" key="2">
    <source>
        <dbReference type="SAM" id="Phobius"/>
    </source>
</evidence>
<feature type="transmembrane region" description="Helical" evidence="2">
    <location>
        <begin position="206"/>
        <end position="228"/>
    </location>
</feature>
<dbReference type="EMBL" id="ML977509">
    <property type="protein sequence ID" value="KAF2128227.1"/>
    <property type="molecule type" value="Genomic_DNA"/>
</dbReference>
<evidence type="ECO:0000256" key="1">
    <source>
        <dbReference type="SAM" id="MobiDB-lite"/>
    </source>
</evidence>
<name>A0A6A6ABJ3_9PLEO</name>
<keyword evidence="2" id="KW-0812">Transmembrane</keyword>
<keyword evidence="2" id="KW-0472">Membrane</keyword>
<dbReference type="RefSeq" id="XP_033522616.1">
    <property type="nucleotide sequence ID" value="XM_033666007.1"/>
</dbReference>